<keyword evidence="3" id="KW-1185">Reference proteome</keyword>
<proteinExistence type="predicted"/>
<dbReference type="KEGG" id="tsi:TSIB_1758"/>
<dbReference type="AlphaFoldDB" id="C6A5B4"/>
<evidence type="ECO:0000313" key="3">
    <source>
        <dbReference type="Proteomes" id="UP000009079"/>
    </source>
</evidence>
<dbReference type="EMBL" id="CP001463">
    <property type="protein sequence ID" value="ACS90809.1"/>
    <property type="molecule type" value="Genomic_DNA"/>
</dbReference>
<organism evidence="2 3">
    <name type="scientific">Thermococcus sibiricus (strain DSM 12597 / MM 739)</name>
    <dbReference type="NCBI Taxonomy" id="604354"/>
    <lineage>
        <taxon>Archaea</taxon>
        <taxon>Methanobacteriati</taxon>
        <taxon>Methanobacteriota</taxon>
        <taxon>Thermococci</taxon>
        <taxon>Thermococcales</taxon>
        <taxon>Thermococcaceae</taxon>
        <taxon>Thermococcus</taxon>
    </lineage>
</organism>
<reference evidence="2 3" key="1">
    <citation type="journal article" date="2009" name="Appl. Environ. Microbiol.">
        <title>Metabolic versatility and indigenous origin of the archaeon Thermococcus sibiricus, isolated from a siberian oil reservoir, as revealed by genome analysis.</title>
        <authorList>
            <person name="Mardanov A.V."/>
            <person name="Ravin N.V."/>
            <person name="Svetlitchnyi V.A."/>
            <person name="Beletsky A.V."/>
            <person name="Miroshnichenko M.L."/>
            <person name="Bonch-Osmolovskaya E.A."/>
            <person name="Skryabin K.G."/>
        </authorList>
    </citation>
    <scope>NUCLEOTIDE SEQUENCE [LARGE SCALE GENOMIC DNA]</scope>
    <source>
        <strain evidence="3">DSM 12597 / MM 739</strain>
    </source>
</reference>
<feature type="transmembrane region" description="Helical" evidence="1">
    <location>
        <begin position="128"/>
        <end position="151"/>
    </location>
</feature>
<keyword evidence="1" id="KW-0812">Transmembrane</keyword>
<sequence length="169" mass="19178">MKVILMSKFKDGLTYPPIKAGFILLFIAFVLSLGASYNVLREETWTGIWKPGNYTLEEEMENSVEIVSRTLKISSDNASVKIATEDSENTYTLSGDTKILHLTSRVSILVEIGEVTYSYTVKWVDYPYTYLSLPAFFIMIVGSVLAIRGYFSFLESLKEEKLQQKKGEE</sequence>
<dbReference type="eggNOG" id="arCOG05872">
    <property type="taxonomic scope" value="Archaea"/>
</dbReference>
<evidence type="ECO:0000256" key="1">
    <source>
        <dbReference type="SAM" id="Phobius"/>
    </source>
</evidence>
<gene>
    <name evidence="2" type="ordered locus">TSIB_1758</name>
</gene>
<evidence type="ECO:0000313" key="2">
    <source>
        <dbReference type="EMBL" id="ACS90809.1"/>
    </source>
</evidence>
<protein>
    <submittedName>
        <fullName evidence="2">Uncharacterized protein</fullName>
    </submittedName>
</protein>
<keyword evidence="1" id="KW-0472">Membrane</keyword>
<feature type="transmembrane region" description="Helical" evidence="1">
    <location>
        <begin position="21"/>
        <end position="40"/>
    </location>
</feature>
<dbReference type="STRING" id="604354.TSIB_1758"/>
<accession>C6A5B4</accession>
<keyword evidence="1" id="KW-1133">Transmembrane helix</keyword>
<dbReference type="Proteomes" id="UP000009079">
    <property type="component" value="Chromosome"/>
</dbReference>
<name>C6A5B4_THESM</name>
<dbReference type="HOGENOM" id="CLU_129668_0_0_2"/>